<dbReference type="EMBL" id="KV454475">
    <property type="protein sequence ID" value="ODV64438.1"/>
    <property type="molecule type" value="Genomic_DNA"/>
</dbReference>
<dbReference type="Proteomes" id="UP000095038">
    <property type="component" value="Unassembled WGS sequence"/>
</dbReference>
<protein>
    <submittedName>
        <fullName evidence="1">Uncharacterized protein</fullName>
    </submittedName>
</protein>
<organism evidence="1 2">
    <name type="scientific">Ascoidea rubescens DSM 1968</name>
    <dbReference type="NCBI Taxonomy" id="1344418"/>
    <lineage>
        <taxon>Eukaryota</taxon>
        <taxon>Fungi</taxon>
        <taxon>Dikarya</taxon>
        <taxon>Ascomycota</taxon>
        <taxon>Saccharomycotina</taxon>
        <taxon>Saccharomycetes</taxon>
        <taxon>Ascoideaceae</taxon>
        <taxon>Ascoidea</taxon>
    </lineage>
</organism>
<dbReference type="GeneID" id="30965163"/>
<keyword evidence="2" id="KW-1185">Reference proteome</keyword>
<reference evidence="2" key="1">
    <citation type="submission" date="2016-05" db="EMBL/GenBank/DDBJ databases">
        <title>Comparative genomics of biotechnologically important yeasts.</title>
        <authorList>
            <consortium name="DOE Joint Genome Institute"/>
            <person name="Riley R."/>
            <person name="Haridas S."/>
            <person name="Wolfe K.H."/>
            <person name="Lopes M.R."/>
            <person name="Hittinger C.T."/>
            <person name="Goker M."/>
            <person name="Salamov A."/>
            <person name="Wisecaver J."/>
            <person name="Long T.M."/>
            <person name="Aerts A.L."/>
            <person name="Barry K."/>
            <person name="Choi C."/>
            <person name="Clum A."/>
            <person name="Coughlan A.Y."/>
            <person name="Deshpande S."/>
            <person name="Douglass A.P."/>
            <person name="Hanson S.J."/>
            <person name="Klenk H.-P."/>
            <person name="Labutti K."/>
            <person name="Lapidus A."/>
            <person name="Lindquist E."/>
            <person name="Lipzen A."/>
            <person name="Meier-Kolthoff J.P."/>
            <person name="Ohm R.A."/>
            <person name="Otillar R.P."/>
            <person name="Pangilinan J."/>
            <person name="Peng Y."/>
            <person name="Rokas A."/>
            <person name="Rosa C.A."/>
            <person name="Scheuner C."/>
            <person name="Sibirny A.A."/>
            <person name="Slot J.C."/>
            <person name="Stielow J.B."/>
            <person name="Sun H."/>
            <person name="Kurtzman C.P."/>
            <person name="Blackwell M."/>
            <person name="Grigoriev I.V."/>
            <person name="Jeffries T.W."/>
        </authorList>
    </citation>
    <scope>NUCLEOTIDE SEQUENCE [LARGE SCALE GENOMIC DNA]</scope>
    <source>
        <strain evidence="2">DSM 1968</strain>
    </source>
</reference>
<dbReference type="InParanoid" id="A0A1D2VS71"/>
<evidence type="ECO:0000313" key="2">
    <source>
        <dbReference type="Proteomes" id="UP000095038"/>
    </source>
</evidence>
<name>A0A1D2VS71_9ASCO</name>
<dbReference type="AlphaFoldDB" id="A0A1D2VS71"/>
<proteinExistence type="predicted"/>
<dbReference type="RefSeq" id="XP_020050745.1">
    <property type="nucleotide sequence ID" value="XM_020191527.1"/>
</dbReference>
<sequence length="294" mass="33814">MNAIGIQYKTFNSFQDAQLYANTEIDLNLDLKFDQNANHSQIYNNNTTFPTTNNNLLENQNIFQLSQNNINNNNQNIKTFRIFTCGSARKVSKSPNQNIKICCYSIYITPLNIKITGKLGTSSNDNNDNNIAEKIDPSEYLSTKRADIYSIYQALIEIDRDITKSIKNNLGIKNFMIITNDQISCKLISNSYQKWTQLMNKVQYWGVIDQKLVISKFSESINKNSRKYLYLLINSVKLIQKINQTYYKSGIPSLQIRGFNKTNESESQANKIACESVREACKHYSSQLQQNQLV</sequence>
<evidence type="ECO:0000313" key="1">
    <source>
        <dbReference type="EMBL" id="ODV64438.1"/>
    </source>
</evidence>
<gene>
    <name evidence="1" type="ORF">ASCRUDRAFT_68413</name>
</gene>
<accession>A0A1D2VS71</accession>